<sequence>MQQQTQIAKLLAENGIVYTASDIETITDLSQQFTRQGYPTNALGVAQFICQDKQQERAKEVGLSTYLDTLKYVKLKPITAPKLPQRNQPCICGSGKKYKKCCLTKKANL</sequence>
<dbReference type="OrthoDB" id="570299at2"/>
<reference evidence="1 2" key="1">
    <citation type="submission" date="2018-03" db="EMBL/GenBank/DDBJ databases">
        <title>Mesoflavibacter sp. HG37 and Mesoflavibacter sp. HG96 sp.nov., two marine bacteria isolated from seawater of Western Pacific Ocean.</title>
        <authorList>
            <person name="Cheng H."/>
            <person name="Wu Y.-H."/>
            <person name="Guo L.-L."/>
            <person name="Xu X.-W."/>
        </authorList>
    </citation>
    <scope>NUCLEOTIDE SEQUENCE [LARGE SCALE GENOMIC DNA]</scope>
    <source>
        <strain evidence="1 2">KCTC 42117</strain>
    </source>
</reference>
<dbReference type="EMBL" id="PXOT01000024">
    <property type="protein sequence ID" value="PSG89119.1"/>
    <property type="molecule type" value="Genomic_DNA"/>
</dbReference>
<dbReference type="RefSeq" id="WP_106679091.1">
    <property type="nucleotide sequence ID" value="NZ_JACHWV010000003.1"/>
</dbReference>
<dbReference type="Pfam" id="PF02810">
    <property type="entry name" value="SEC-C"/>
    <property type="match status" value="1"/>
</dbReference>
<proteinExistence type="predicted"/>
<comment type="caution">
    <text evidence="1">The sequence shown here is derived from an EMBL/GenBank/DDBJ whole genome shotgun (WGS) entry which is preliminary data.</text>
</comment>
<dbReference type="AlphaFoldDB" id="A0A2T1NAF3"/>
<keyword evidence="2" id="KW-1185">Reference proteome</keyword>
<name>A0A2T1NAF3_9FLAO</name>
<dbReference type="SUPFAM" id="SSF103642">
    <property type="entry name" value="Sec-C motif"/>
    <property type="match status" value="1"/>
</dbReference>
<dbReference type="InterPro" id="IPR004027">
    <property type="entry name" value="SEC_C_motif"/>
</dbReference>
<accession>A0A2T1NAF3</accession>
<evidence type="ECO:0000313" key="1">
    <source>
        <dbReference type="EMBL" id="PSG89119.1"/>
    </source>
</evidence>
<evidence type="ECO:0000313" key="2">
    <source>
        <dbReference type="Proteomes" id="UP000238430"/>
    </source>
</evidence>
<gene>
    <name evidence="1" type="ORF">C7H61_09175</name>
</gene>
<evidence type="ECO:0008006" key="3">
    <source>
        <dbReference type="Google" id="ProtNLM"/>
    </source>
</evidence>
<dbReference type="Gene3D" id="3.10.450.50">
    <property type="match status" value="1"/>
</dbReference>
<protein>
    <recommendedName>
        <fullName evidence="3">SEC-C motif-containing protein</fullName>
    </recommendedName>
</protein>
<organism evidence="1 2">
    <name type="scientific">Mesoflavibacter zeaxanthinifaciens subsp. sabulilitoris</name>
    <dbReference type="NCBI Taxonomy" id="1520893"/>
    <lineage>
        <taxon>Bacteria</taxon>
        <taxon>Pseudomonadati</taxon>
        <taxon>Bacteroidota</taxon>
        <taxon>Flavobacteriia</taxon>
        <taxon>Flavobacteriales</taxon>
        <taxon>Flavobacteriaceae</taxon>
        <taxon>Mesoflavibacter</taxon>
    </lineage>
</organism>
<dbReference type="Proteomes" id="UP000238430">
    <property type="component" value="Unassembled WGS sequence"/>
</dbReference>